<dbReference type="PANTHER" id="PTHR31310">
    <property type="match status" value="1"/>
</dbReference>
<dbReference type="PANTHER" id="PTHR31310:SF7">
    <property type="entry name" value="PA-PHOSPHATASE RELATED-FAMILY PROTEIN DDB_G0268928"/>
    <property type="match status" value="1"/>
</dbReference>
<comment type="caution">
    <text evidence="3">The sequence shown here is derived from an EMBL/GenBank/DDBJ whole genome shotgun (WGS) entry which is preliminary data.</text>
</comment>
<dbReference type="Gene3D" id="1.20.144.10">
    <property type="entry name" value="Phosphatidic acid phosphatase type 2/haloperoxidase"/>
    <property type="match status" value="1"/>
</dbReference>
<dbReference type="InterPro" id="IPR000326">
    <property type="entry name" value="PAP2/HPO"/>
</dbReference>
<evidence type="ECO:0000259" key="2">
    <source>
        <dbReference type="Pfam" id="PF01569"/>
    </source>
</evidence>
<proteinExistence type="predicted"/>
<keyword evidence="1" id="KW-0812">Transmembrane</keyword>
<feature type="transmembrane region" description="Helical" evidence="1">
    <location>
        <begin position="23"/>
        <end position="41"/>
    </location>
</feature>
<dbReference type="SUPFAM" id="SSF48317">
    <property type="entry name" value="Acid phosphatase/Vanadium-dependent haloperoxidase"/>
    <property type="match status" value="1"/>
</dbReference>
<feature type="transmembrane region" description="Helical" evidence="1">
    <location>
        <begin position="47"/>
        <end position="63"/>
    </location>
</feature>
<keyword evidence="1" id="KW-0472">Membrane</keyword>
<feature type="domain" description="Phosphatidic acid phosphatase type 2/haloperoxidase" evidence="2">
    <location>
        <begin position="212"/>
        <end position="285"/>
    </location>
</feature>
<dbReference type="InterPro" id="IPR036938">
    <property type="entry name" value="PAP2/HPO_sf"/>
</dbReference>
<reference evidence="3 4" key="1">
    <citation type="submission" date="2024-11" db="EMBL/GenBank/DDBJ databases">
        <authorList>
            <person name="Heng Y.C."/>
            <person name="Lim A.C.H."/>
            <person name="Lee J.K.Y."/>
            <person name="Kittelmann S."/>
        </authorList>
    </citation>
    <scope>NUCLEOTIDE SEQUENCE [LARGE SCALE GENOMIC DNA]</scope>
    <source>
        <strain evidence="3 4">WILCCON 0114</strain>
    </source>
</reference>
<protein>
    <submittedName>
        <fullName evidence="3">Phosphatase PAP2 family protein</fullName>
    </submittedName>
</protein>
<sequence length="322" mass="37873">MLNLDRQAALNNFKKIFNFVEEYYPIIIGTILLINTLHVYFINATPGYKVIVSIYWFVFLTAYKDMRKDVKWLPFVLLSIPLGVFLWYINKNGYTIWGQMLNFERKLKIVVDFNPIFKSIPFNNGAIFRMYKSDNLTWFFRLVYNNGFILPPMICILRSVIIRDYKKIIRYMCSAHVFQIFLISPFYIIFHLQEVWFVYGHPDGVGRHFHSYAEMAGTALNCFPSMHTSIAFAAFLLVLREKDKVFKCVWGFFCLSVIYSTLYLEVHWVIDVLGGLVLAYCSVKLADFVIEKIQKKIQPLLDKYYYRSTTSAFEIDNNSISS</sequence>
<dbReference type="Pfam" id="PF01569">
    <property type="entry name" value="PAP2"/>
    <property type="match status" value="1"/>
</dbReference>
<gene>
    <name evidence="3" type="ORF">ACJDT4_04445</name>
</gene>
<dbReference type="RefSeq" id="WP_406786332.1">
    <property type="nucleotide sequence ID" value="NZ_JBJIAA010000003.1"/>
</dbReference>
<organism evidence="3 4">
    <name type="scientific">Clostridium neuense</name>
    <dbReference type="NCBI Taxonomy" id="1728934"/>
    <lineage>
        <taxon>Bacteria</taxon>
        <taxon>Bacillati</taxon>
        <taxon>Bacillota</taxon>
        <taxon>Clostridia</taxon>
        <taxon>Eubacteriales</taxon>
        <taxon>Clostridiaceae</taxon>
        <taxon>Clostridium</taxon>
    </lineage>
</organism>
<name>A0ABW8TAT7_9CLOT</name>
<keyword evidence="4" id="KW-1185">Reference proteome</keyword>
<evidence type="ECO:0000256" key="1">
    <source>
        <dbReference type="SAM" id="Phobius"/>
    </source>
</evidence>
<accession>A0ABW8TAT7</accession>
<feature type="transmembrane region" description="Helical" evidence="1">
    <location>
        <begin position="245"/>
        <end position="262"/>
    </location>
</feature>
<evidence type="ECO:0000313" key="3">
    <source>
        <dbReference type="EMBL" id="MFL0249663.1"/>
    </source>
</evidence>
<feature type="transmembrane region" description="Helical" evidence="1">
    <location>
        <begin position="138"/>
        <end position="157"/>
    </location>
</feature>
<keyword evidence="1" id="KW-1133">Transmembrane helix</keyword>
<dbReference type="InterPro" id="IPR052185">
    <property type="entry name" value="IPC_Synthase-Related"/>
</dbReference>
<feature type="transmembrane region" description="Helical" evidence="1">
    <location>
        <begin position="218"/>
        <end position="238"/>
    </location>
</feature>
<evidence type="ECO:0000313" key="4">
    <source>
        <dbReference type="Proteomes" id="UP001623592"/>
    </source>
</evidence>
<feature type="transmembrane region" description="Helical" evidence="1">
    <location>
        <begin position="169"/>
        <end position="190"/>
    </location>
</feature>
<dbReference type="EMBL" id="JBJIAA010000003">
    <property type="protein sequence ID" value="MFL0249663.1"/>
    <property type="molecule type" value="Genomic_DNA"/>
</dbReference>
<feature type="transmembrane region" description="Helical" evidence="1">
    <location>
        <begin position="70"/>
        <end position="89"/>
    </location>
</feature>
<dbReference type="CDD" id="cd03386">
    <property type="entry name" value="PAP2_Aur1_like"/>
    <property type="match status" value="1"/>
</dbReference>
<dbReference type="Proteomes" id="UP001623592">
    <property type="component" value="Unassembled WGS sequence"/>
</dbReference>